<dbReference type="Proteomes" id="UP000655759">
    <property type="component" value="Unassembled WGS sequence"/>
</dbReference>
<accession>A0A812F4C1</accession>
<gene>
    <name evidence="1" type="ORF">NUZ5A_51069</name>
</gene>
<comment type="caution">
    <text evidence="1">The sequence shown here is derived from an EMBL/GenBank/DDBJ whole genome shotgun (WGS) entry which is preliminary data.</text>
</comment>
<name>A0A812F4C1_9ARCH</name>
<dbReference type="EMBL" id="CAJNAQ010000005">
    <property type="protein sequence ID" value="CAE6500811.1"/>
    <property type="molecule type" value="Genomic_DNA"/>
</dbReference>
<dbReference type="AlphaFoldDB" id="A0A812F4C1"/>
<protein>
    <submittedName>
        <fullName evidence="1">Uncharacterized protein</fullName>
    </submittedName>
</protein>
<evidence type="ECO:0000313" key="1">
    <source>
        <dbReference type="EMBL" id="CAE6500811.1"/>
    </source>
</evidence>
<sequence>MRKMTCSISAPPDLVLKIDEEARFIEQNKSQFYVKLLKYGYTVYEKTKNEGLSEESAAKQTIEEELALLKEYDDARKGSGKGDDVYNALEVYLTKNFSRESVKLLADVIKVISDTGNFQVERDQRPVERPFTLTV</sequence>
<reference evidence="1" key="1">
    <citation type="submission" date="2021-02" db="EMBL/GenBank/DDBJ databases">
        <authorList>
            <person name="Han P."/>
        </authorList>
    </citation>
    <scope>NUCLEOTIDE SEQUENCE</scope>
    <source>
        <strain evidence="1">Candidatus Nitrosotenuis uzonensis 5A</strain>
    </source>
</reference>
<proteinExistence type="predicted"/>
<organism evidence="1 2">
    <name type="scientific">Candidatus Nitrosotenuis uzonensis</name>
    <dbReference type="NCBI Taxonomy" id="1407055"/>
    <lineage>
        <taxon>Archaea</taxon>
        <taxon>Nitrososphaerota</taxon>
        <taxon>Candidatus Nitrosotenuis</taxon>
    </lineage>
</organism>
<evidence type="ECO:0000313" key="2">
    <source>
        <dbReference type="Proteomes" id="UP000655759"/>
    </source>
</evidence>